<dbReference type="Proteomes" id="UP000059680">
    <property type="component" value="Chromosome 6"/>
</dbReference>
<accession>A0A0P0WXT2</accession>
<feature type="compositionally biased region" description="Basic and acidic residues" evidence="1">
    <location>
        <begin position="111"/>
        <end position="122"/>
    </location>
</feature>
<evidence type="ECO:0000313" key="3">
    <source>
        <dbReference type="Proteomes" id="UP000059680"/>
    </source>
</evidence>
<dbReference type="Gramene" id="Os06t0531500-00">
    <property type="protein sequence ID" value="Os06t0531500-00"/>
    <property type="gene ID" value="Os06g0531500"/>
</dbReference>
<protein>
    <submittedName>
        <fullName evidence="2">Os06g0531500 protein</fullName>
    </submittedName>
</protein>
<dbReference type="AlphaFoldDB" id="A0A0P0WXT2"/>
<feature type="region of interest" description="Disordered" evidence="1">
    <location>
        <begin position="12"/>
        <end position="32"/>
    </location>
</feature>
<sequence length="122" mass="13029">CACASSIHVHLAGSPVGPPVPGVEDEHVGAEPCGGVAHGVQLEDAAQAGLVVDDEPHGRHRLAGGERHAAVRRHGGVEHARQRRPLVHAQRVTHEQHRLPSPPPQQLHPIKPAEKNIRRVSV</sequence>
<dbReference type="PaxDb" id="39947-A0A0P0WXT2"/>
<proteinExistence type="predicted"/>
<feature type="non-terminal residue" evidence="2">
    <location>
        <position position="122"/>
    </location>
</feature>
<organism evidence="2 3">
    <name type="scientific">Oryza sativa subsp. japonica</name>
    <name type="common">Rice</name>
    <dbReference type="NCBI Taxonomy" id="39947"/>
    <lineage>
        <taxon>Eukaryota</taxon>
        <taxon>Viridiplantae</taxon>
        <taxon>Streptophyta</taxon>
        <taxon>Embryophyta</taxon>
        <taxon>Tracheophyta</taxon>
        <taxon>Spermatophyta</taxon>
        <taxon>Magnoliopsida</taxon>
        <taxon>Liliopsida</taxon>
        <taxon>Poales</taxon>
        <taxon>Poaceae</taxon>
        <taxon>BOP clade</taxon>
        <taxon>Oryzoideae</taxon>
        <taxon>Oryzeae</taxon>
        <taxon>Oryzinae</taxon>
        <taxon>Oryza</taxon>
        <taxon>Oryza sativa</taxon>
    </lineage>
</organism>
<dbReference type="EMBL" id="AP014962">
    <property type="protein sequence ID" value="BAS98066.1"/>
    <property type="molecule type" value="Genomic_DNA"/>
</dbReference>
<feature type="region of interest" description="Disordered" evidence="1">
    <location>
        <begin position="56"/>
        <end position="122"/>
    </location>
</feature>
<evidence type="ECO:0000313" key="2">
    <source>
        <dbReference type="EMBL" id="BAS98066.1"/>
    </source>
</evidence>
<evidence type="ECO:0000256" key="1">
    <source>
        <dbReference type="SAM" id="MobiDB-lite"/>
    </source>
</evidence>
<gene>
    <name evidence="2" type="ordered locus">Os06g0531500</name>
    <name evidence="2" type="ORF">OSNPB_060531500</name>
</gene>
<reference evidence="2 3" key="3">
    <citation type="journal article" date="2013" name="Rice">
        <title>Improvement of the Oryza sativa Nipponbare reference genome using next generation sequence and optical map data.</title>
        <authorList>
            <person name="Kawahara Y."/>
            <person name="de la Bastide M."/>
            <person name="Hamilton J.P."/>
            <person name="Kanamori H."/>
            <person name="McCombie W.R."/>
            <person name="Ouyang S."/>
            <person name="Schwartz D.C."/>
            <person name="Tanaka T."/>
            <person name="Wu J."/>
            <person name="Zhou S."/>
            <person name="Childs K.L."/>
            <person name="Davidson R.M."/>
            <person name="Lin H."/>
            <person name="Quesada-Ocampo L."/>
            <person name="Vaillancourt B."/>
            <person name="Sakai H."/>
            <person name="Lee S.S."/>
            <person name="Kim J."/>
            <person name="Numa H."/>
            <person name="Itoh T."/>
            <person name="Buell C.R."/>
            <person name="Matsumoto T."/>
        </authorList>
    </citation>
    <scope>NUCLEOTIDE SEQUENCE [LARGE SCALE GENOMIC DNA]</scope>
    <source>
        <strain evidence="3">cv. Nipponbare</strain>
    </source>
</reference>
<dbReference type="InParanoid" id="A0A0P0WXT2"/>
<feature type="compositionally biased region" description="Basic and acidic residues" evidence="1">
    <location>
        <begin position="63"/>
        <end position="80"/>
    </location>
</feature>
<reference evidence="2 3" key="2">
    <citation type="journal article" date="2013" name="Plant Cell Physiol.">
        <title>Rice Annotation Project Database (RAP-DB): an integrative and interactive database for rice genomics.</title>
        <authorList>
            <person name="Sakai H."/>
            <person name="Lee S.S."/>
            <person name="Tanaka T."/>
            <person name="Numa H."/>
            <person name="Kim J."/>
            <person name="Kawahara Y."/>
            <person name="Wakimoto H."/>
            <person name="Yang C.C."/>
            <person name="Iwamoto M."/>
            <person name="Abe T."/>
            <person name="Yamada Y."/>
            <person name="Muto A."/>
            <person name="Inokuchi H."/>
            <person name="Ikemura T."/>
            <person name="Matsumoto T."/>
            <person name="Sasaki T."/>
            <person name="Itoh T."/>
        </authorList>
    </citation>
    <scope>NUCLEOTIDE SEQUENCE [LARGE SCALE GENOMIC DNA]</scope>
    <source>
        <strain evidence="3">cv. Nipponbare</strain>
    </source>
</reference>
<name>A0A0P0WXT2_ORYSJ</name>
<reference evidence="3" key="1">
    <citation type="journal article" date="2005" name="Nature">
        <title>The map-based sequence of the rice genome.</title>
        <authorList>
            <consortium name="International rice genome sequencing project (IRGSP)"/>
            <person name="Matsumoto T."/>
            <person name="Wu J."/>
            <person name="Kanamori H."/>
            <person name="Katayose Y."/>
            <person name="Fujisawa M."/>
            <person name="Namiki N."/>
            <person name="Mizuno H."/>
            <person name="Yamamoto K."/>
            <person name="Antonio B.A."/>
            <person name="Baba T."/>
            <person name="Sakata K."/>
            <person name="Nagamura Y."/>
            <person name="Aoki H."/>
            <person name="Arikawa K."/>
            <person name="Arita K."/>
            <person name="Bito T."/>
            <person name="Chiden Y."/>
            <person name="Fujitsuka N."/>
            <person name="Fukunaka R."/>
            <person name="Hamada M."/>
            <person name="Harada C."/>
            <person name="Hayashi A."/>
            <person name="Hijishita S."/>
            <person name="Honda M."/>
            <person name="Hosokawa S."/>
            <person name="Ichikawa Y."/>
            <person name="Idonuma A."/>
            <person name="Iijima M."/>
            <person name="Ikeda M."/>
            <person name="Ikeno M."/>
            <person name="Ito K."/>
            <person name="Ito S."/>
            <person name="Ito T."/>
            <person name="Ito Y."/>
            <person name="Ito Y."/>
            <person name="Iwabuchi A."/>
            <person name="Kamiya K."/>
            <person name="Karasawa W."/>
            <person name="Kurita K."/>
            <person name="Katagiri S."/>
            <person name="Kikuta A."/>
            <person name="Kobayashi H."/>
            <person name="Kobayashi N."/>
            <person name="Machita K."/>
            <person name="Maehara T."/>
            <person name="Masukawa M."/>
            <person name="Mizubayashi T."/>
            <person name="Mukai Y."/>
            <person name="Nagasaki H."/>
            <person name="Nagata Y."/>
            <person name="Naito S."/>
            <person name="Nakashima M."/>
            <person name="Nakama Y."/>
            <person name="Nakamichi Y."/>
            <person name="Nakamura M."/>
            <person name="Meguro A."/>
            <person name="Negishi M."/>
            <person name="Ohta I."/>
            <person name="Ohta T."/>
            <person name="Okamoto M."/>
            <person name="Ono N."/>
            <person name="Saji S."/>
            <person name="Sakaguchi M."/>
            <person name="Sakai K."/>
            <person name="Shibata M."/>
            <person name="Shimokawa T."/>
            <person name="Song J."/>
            <person name="Takazaki Y."/>
            <person name="Terasawa K."/>
            <person name="Tsugane M."/>
            <person name="Tsuji K."/>
            <person name="Ueda S."/>
            <person name="Waki K."/>
            <person name="Yamagata H."/>
            <person name="Yamamoto M."/>
            <person name="Yamamoto S."/>
            <person name="Yamane H."/>
            <person name="Yoshiki S."/>
            <person name="Yoshihara R."/>
            <person name="Yukawa K."/>
            <person name="Zhong H."/>
            <person name="Yano M."/>
            <person name="Yuan Q."/>
            <person name="Ouyang S."/>
            <person name="Liu J."/>
            <person name="Jones K.M."/>
            <person name="Gansberger K."/>
            <person name="Moffat K."/>
            <person name="Hill J."/>
            <person name="Bera J."/>
            <person name="Fadrosh D."/>
            <person name="Jin S."/>
            <person name="Johri S."/>
            <person name="Kim M."/>
            <person name="Overton L."/>
            <person name="Reardon M."/>
            <person name="Tsitrin T."/>
            <person name="Vuong H."/>
            <person name="Weaver B."/>
            <person name="Ciecko A."/>
            <person name="Tallon L."/>
            <person name="Jackson J."/>
            <person name="Pai G."/>
            <person name="Aken S.V."/>
            <person name="Utterback T."/>
            <person name="Reidmuller S."/>
            <person name="Feldblyum T."/>
            <person name="Hsiao J."/>
            <person name="Zismann V."/>
            <person name="Iobst S."/>
            <person name="de Vazeille A.R."/>
            <person name="Buell C.R."/>
            <person name="Ying K."/>
            <person name="Li Y."/>
            <person name="Lu T."/>
            <person name="Huang Y."/>
            <person name="Zhao Q."/>
            <person name="Feng Q."/>
            <person name="Zhang L."/>
            <person name="Zhu J."/>
            <person name="Weng Q."/>
            <person name="Mu J."/>
            <person name="Lu Y."/>
            <person name="Fan D."/>
            <person name="Liu Y."/>
            <person name="Guan J."/>
            <person name="Zhang Y."/>
            <person name="Yu S."/>
            <person name="Liu X."/>
            <person name="Zhang Y."/>
            <person name="Hong G."/>
            <person name="Han B."/>
            <person name="Choisne N."/>
            <person name="Demange N."/>
            <person name="Orjeda G."/>
            <person name="Samain S."/>
            <person name="Cattolico L."/>
            <person name="Pelletier E."/>
            <person name="Couloux A."/>
            <person name="Segurens B."/>
            <person name="Wincker P."/>
            <person name="D'Hont A."/>
            <person name="Scarpelli C."/>
            <person name="Weissenbach J."/>
            <person name="Salanoubat M."/>
            <person name="Quetier F."/>
            <person name="Yu Y."/>
            <person name="Kim H.R."/>
            <person name="Rambo T."/>
            <person name="Currie J."/>
            <person name="Collura K."/>
            <person name="Luo M."/>
            <person name="Yang T."/>
            <person name="Ammiraju J.S.S."/>
            <person name="Engler F."/>
            <person name="Soderlund C."/>
            <person name="Wing R.A."/>
            <person name="Palmer L.E."/>
            <person name="de la Bastide M."/>
            <person name="Spiegel L."/>
            <person name="Nascimento L."/>
            <person name="Zutavern T."/>
            <person name="O'Shaughnessy A."/>
            <person name="Dike S."/>
            <person name="Dedhia N."/>
            <person name="Preston R."/>
            <person name="Balija V."/>
            <person name="McCombie W.R."/>
            <person name="Chow T."/>
            <person name="Chen H."/>
            <person name="Chung M."/>
            <person name="Chen C."/>
            <person name="Shaw J."/>
            <person name="Wu H."/>
            <person name="Hsiao K."/>
            <person name="Chao Y."/>
            <person name="Chu M."/>
            <person name="Cheng C."/>
            <person name="Hour A."/>
            <person name="Lee P."/>
            <person name="Lin S."/>
            <person name="Lin Y."/>
            <person name="Liou J."/>
            <person name="Liu S."/>
            <person name="Hsing Y."/>
            <person name="Raghuvanshi S."/>
            <person name="Mohanty A."/>
            <person name="Bharti A.K."/>
            <person name="Gaur A."/>
            <person name="Gupta V."/>
            <person name="Kumar D."/>
            <person name="Ravi V."/>
            <person name="Vij S."/>
            <person name="Kapur A."/>
            <person name="Khurana P."/>
            <person name="Khurana P."/>
            <person name="Khurana J.P."/>
            <person name="Tyagi A.K."/>
            <person name="Gaikwad K."/>
            <person name="Singh A."/>
            <person name="Dalal V."/>
            <person name="Srivastava S."/>
            <person name="Dixit A."/>
            <person name="Pal A.K."/>
            <person name="Ghazi I.A."/>
            <person name="Yadav M."/>
            <person name="Pandit A."/>
            <person name="Bhargava A."/>
            <person name="Sureshbabu K."/>
            <person name="Batra K."/>
            <person name="Sharma T.R."/>
            <person name="Mohapatra T."/>
            <person name="Singh N.K."/>
            <person name="Messing J."/>
            <person name="Nelson A.B."/>
            <person name="Fuks G."/>
            <person name="Kavchok S."/>
            <person name="Keizer G."/>
            <person name="Linton E."/>
            <person name="Llaca V."/>
            <person name="Song R."/>
            <person name="Tanyolac B."/>
            <person name="Young S."/>
            <person name="Ho-Il K."/>
            <person name="Hahn J.H."/>
            <person name="Sangsakoo G."/>
            <person name="Vanavichit A."/>
            <person name="de Mattos Luiz.A.T."/>
            <person name="Zimmer P.D."/>
            <person name="Malone G."/>
            <person name="Dellagostin O."/>
            <person name="de Oliveira A.C."/>
            <person name="Bevan M."/>
            <person name="Bancroft I."/>
            <person name="Minx P."/>
            <person name="Cordum H."/>
            <person name="Wilson R."/>
            <person name="Cheng Z."/>
            <person name="Jin W."/>
            <person name="Jiang J."/>
            <person name="Leong S.A."/>
            <person name="Iwama H."/>
            <person name="Gojobori T."/>
            <person name="Itoh T."/>
            <person name="Niimura Y."/>
            <person name="Fujii Y."/>
            <person name="Habara T."/>
            <person name="Sakai H."/>
            <person name="Sato Y."/>
            <person name="Wilson G."/>
            <person name="Kumar K."/>
            <person name="McCouch S."/>
            <person name="Juretic N."/>
            <person name="Hoen D."/>
            <person name="Wright S."/>
            <person name="Bruskiewich R."/>
            <person name="Bureau T."/>
            <person name="Miyao A."/>
            <person name="Hirochika H."/>
            <person name="Nishikawa T."/>
            <person name="Kadowaki K."/>
            <person name="Sugiura M."/>
            <person name="Burr B."/>
            <person name="Sasaki T."/>
        </authorList>
    </citation>
    <scope>NUCLEOTIDE SEQUENCE [LARGE SCALE GENOMIC DNA]</scope>
    <source>
        <strain evidence="3">cv. Nipponbare</strain>
    </source>
</reference>
<keyword evidence="3" id="KW-1185">Reference proteome</keyword>